<dbReference type="AlphaFoldDB" id="A0A3B4A7X3"/>
<dbReference type="GO" id="GO:0036064">
    <property type="term" value="C:ciliary basal body"/>
    <property type="evidence" value="ECO:0007669"/>
    <property type="project" value="TreeGrafter"/>
</dbReference>
<dbReference type="GO" id="GO:0097730">
    <property type="term" value="C:non-motile cilium"/>
    <property type="evidence" value="ECO:0007669"/>
    <property type="project" value="TreeGrafter"/>
</dbReference>
<dbReference type="GO" id="GO:0001822">
    <property type="term" value="P:kidney development"/>
    <property type="evidence" value="ECO:0007669"/>
    <property type="project" value="TreeGrafter"/>
</dbReference>
<organism evidence="1 2">
    <name type="scientific">Periophthalmus magnuspinnatus</name>
    <dbReference type="NCBI Taxonomy" id="409849"/>
    <lineage>
        <taxon>Eukaryota</taxon>
        <taxon>Metazoa</taxon>
        <taxon>Chordata</taxon>
        <taxon>Craniata</taxon>
        <taxon>Vertebrata</taxon>
        <taxon>Euteleostomi</taxon>
        <taxon>Actinopterygii</taxon>
        <taxon>Neopterygii</taxon>
        <taxon>Teleostei</taxon>
        <taxon>Neoteleostei</taxon>
        <taxon>Acanthomorphata</taxon>
        <taxon>Gobiaria</taxon>
        <taxon>Gobiiformes</taxon>
        <taxon>Gobioidei</taxon>
        <taxon>Gobiidae</taxon>
        <taxon>Oxudercinae</taxon>
        <taxon>Periophthalmus</taxon>
    </lineage>
</organism>
<dbReference type="PANTHER" id="PTHR44117:SF1">
    <property type="entry name" value="INTRAFLAGELLAR TRANSPORT PROTEIN 88 HOMOLOG"/>
    <property type="match status" value="1"/>
</dbReference>
<dbReference type="GO" id="GO:0060122">
    <property type="term" value="P:inner ear receptor cell stereocilium organization"/>
    <property type="evidence" value="ECO:0007669"/>
    <property type="project" value="TreeGrafter"/>
</dbReference>
<dbReference type="Ensembl" id="ENSPMGT00000013445.1">
    <property type="protein sequence ID" value="ENSPMGP00000012601.1"/>
    <property type="gene ID" value="ENSPMGG00000010399.1"/>
</dbReference>
<reference evidence="1" key="2">
    <citation type="submission" date="2025-09" db="UniProtKB">
        <authorList>
            <consortium name="Ensembl"/>
        </authorList>
    </citation>
    <scope>IDENTIFICATION</scope>
</reference>
<dbReference type="GO" id="GO:0019894">
    <property type="term" value="F:kinesin binding"/>
    <property type="evidence" value="ECO:0007669"/>
    <property type="project" value="TreeGrafter"/>
</dbReference>
<keyword evidence="2" id="KW-1185">Reference proteome</keyword>
<dbReference type="Proteomes" id="UP000261520">
    <property type="component" value="Unplaced"/>
</dbReference>
<protein>
    <submittedName>
        <fullName evidence="1">Uncharacterized protein</fullName>
    </submittedName>
</protein>
<dbReference type="GO" id="GO:0005814">
    <property type="term" value="C:centriole"/>
    <property type="evidence" value="ECO:0007669"/>
    <property type="project" value="TreeGrafter"/>
</dbReference>
<dbReference type="GO" id="GO:0097546">
    <property type="term" value="C:ciliary base"/>
    <property type="evidence" value="ECO:0007669"/>
    <property type="project" value="TreeGrafter"/>
</dbReference>
<dbReference type="GO" id="GO:1905515">
    <property type="term" value="P:non-motile cilium assembly"/>
    <property type="evidence" value="ECO:0007669"/>
    <property type="project" value="TreeGrafter"/>
</dbReference>
<name>A0A3B4A7X3_9GOBI</name>
<dbReference type="STRING" id="409849.ENSPMGP00000012601"/>
<dbReference type="PANTHER" id="PTHR44117">
    <property type="entry name" value="INTRAFLAGELLAR TRANSPORT PROTEIN 88 HOMOLOG"/>
    <property type="match status" value="1"/>
</dbReference>
<accession>A0A3B4A7X3</accession>
<dbReference type="GO" id="GO:0042073">
    <property type="term" value="P:intraciliary transport"/>
    <property type="evidence" value="ECO:0007669"/>
    <property type="project" value="TreeGrafter"/>
</dbReference>
<proteinExistence type="predicted"/>
<sequence>MENVLLAVEDDDLYSGYNDYNLAFDTEELNNDVGFQQAVRTSHGRRPPMTAKFPGTAVGSRPLVSSLGKSDMMSLNICHVLVGLALVQDGSARPMTAIRAAGFTSTLTKGSTFDPLGQSRGPAPPLEAKNEDLPEEKIKVLEKRVNELIEESCMAHGNHSNQTLPVTVNETSAPLLAYDISNFIFDQWRHPAPQNVKCRLLMVFCLPCFVL</sequence>
<reference evidence="1" key="1">
    <citation type="submission" date="2025-08" db="UniProtKB">
        <authorList>
            <consortium name="Ensembl"/>
        </authorList>
    </citation>
    <scope>IDENTIFICATION</scope>
</reference>
<evidence type="ECO:0000313" key="2">
    <source>
        <dbReference type="Proteomes" id="UP000261520"/>
    </source>
</evidence>
<evidence type="ECO:0000313" key="1">
    <source>
        <dbReference type="Ensembl" id="ENSPMGP00000012601.1"/>
    </source>
</evidence>